<dbReference type="CDD" id="cd02808">
    <property type="entry name" value="GltS_FMN"/>
    <property type="match status" value="1"/>
</dbReference>
<evidence type="ECO:0000256" key="1">
    <source>
        <dbReference type="ARBA" id="ARBA00009716"/>
    </source>
</evidence>
<organism evidence="4 5">
    <name type="scientific">Mangrovivirga halotolerans</name>
    <dbReference type="NCBI Taxonomy" id="2993936"/>
    <lineage>
        <taxon>Bacteria</taxon>
        <taxon>Pseudomonadati</taxon>
        <taxon>Bacteroidota</taxon>
        <taxon>Cytophagia</taxon>
        <taxon>Cytophagales</taxon>
        <taxon>Mangrovivirgaceae</taxon>
        <taxon>Mangrovivirga</taxon>
    </lineage>
</organism>
<dbReference type="SUPFAM" id="SSF51395">
    <property type="entry name" value="FMN-linked oxidoreductases"/>
    <property type="match status" value="1"/>
</dbReference>
<sequence>MRKHFIYYSIFFLILFIILGLWVSNVFFIILIAISPILVLGWYDILQPWHSIKRNFPIFGRLRYLLESMGPKVYQYFIEGETNGTPINRNLRSLVYQRAKEEVDTLPFGTREMVYEEGYEWMHHSMNPLPLEEVPADQRVMIGEKNCKKPYNASILNISAMSYGSLSSNAVLALNGGASLGGFAHNTGEGGISRYHLAYKGDLIWQIGTGYFGCRTPEGDFDEEEFKKNASNETVKMIEVKLSQGAKPGHGGILPAKKNNYEIAKIRGVEPHTQVVSPPYHKAFKGKGNKGLLEFVQRLRDASGGKPVGIKLCMGNPSEFEELCDEIINTGIYPDYIAIDGGEGGTGAAPLEFSNAVGMPFKEGLATAYDILVKKDLKKDIVLGGSGKIVTSFDLFRAFALGADFCYSARAMMLAIGCIQALECNLNTCPSGVATQDTFLAQGLVVKHKIKRVKNFHHETIYSFRELLASAGVKSPLELTRDHIYRRISLSKIKSYTEIYGKVDN</sequence>
<dbReference type="Proteomes" id="UP001209885">
    <property type="component" value="Unassembled WGS sequence"/>
</dbReference>
<protein>
    <submittedName>
        <fullName evidence="4">FMN-binding glutamate synthase family protein</fullName>
    </submittedName>
</protein>
<dbReference type="RefSeq" id="WP_266056705.1">
    <property type="nucleotide sequence ID" value="NZ_JAPFQN010000005.1"/>
</dbReference>
<reference evidence="4 5" key="1">
    <citation type="submission" date="2022-11" db="EMBL/GenBank/DDBJ databases">
        <title>The characterization of three novel Bacteroidetes species and genomic analysis of their roles in tidal elemental geochemical cycles.</title>
        <authorList>
            <person name="Ma K."/>
        </authorList>
    </citation>
    <scope>NUCLEOTIDE SEQUENCE [LARGE SCALE GENOMIC DNA]</scope>
    <source>
        <strain evidence="4 5">M17</strain>
    </source>
</reference>
<evidence type="ECO:0000313" key="4">
    <source>
        <dbReference type="EMBL" id="MCX2744240.1"/>
    </source>
</evidence>
<comment type="caution">
    <text evidence="4">The sequence shown here is derived from an EMBL/GenBank/DDBJ whole genome shotgun (WGS) entry which is preliminary data.</text>
</comment>
<dbReference type="PANTHER" id="PTHR43819:SF1">
    <property type="entry name" value="ARCHAEAL-TYPE GLUTAMATE SYNTHASE [NADPH]"/>
    <property type="match status" value="1"/>
</dbReference>
<evidence type="ECO:0000256" key="2">
    <source>
        <dbReference type="PIRNR" id="PIRNR006429"/>
    </source>
</evidence>
<dbReference type="InterPro" id="IPR024188">
    <property type="entry name" value="GltB"/>
</dbReference>
<accession>A0ABT3RRJ9</accession>
<dbReference type="Gene3D" id="3.20.20.70">
    <property type="entry name" value="Aldolase class I"/>
    <property type="match status" value="1"/>
</dbReference>
<feature type="domain" description="Glutamate synthase" evidence="3">
    <location>
        <begin position="139"/>
        <end position="473"/>
    </location>
</feature>
<comment type="similarity">
    <text evidence="1 2">Belongs to the glutamate synthase family.</text>
</comment>
<evidence type="ECO:0000259" key="3">
    <source>
        <dbReference type="Pfam" id="PF01645"/>
    </source>
</evidence>
<keyword evidence="5" id="KW-1185">Reference proteome</keyword>
<dbReference type="InterPro" id="IPR002932">
    <property type="entry name" value="Glu_synthdom"/>
</dbReference>
<dbReference type="PANTHER" id="PTHR43819">
    <property type="entry name" value="ARCHAEAL-TYPE GLUTAMATE SYNTHASE [NADPH]"/>
    <property type="match status" value="1"/>
</dbReference>
<dbReference type="Pfam" id="PF01645">
    <property type="entry name" value="Glu_synthase"/>
    <property type="match status" value="1"/>
</dbReference>
<dbReference type="InterPro" id="IPR027283">
    <property type="entry name" value="YerD"/>
</dbReference>
<name>A0ABT3RRJ9_9BACT</name>
<dbReference type="PIRSF" id="PIRSF500060">
    <property type="entry name" value="UCP500060"/>
    <property type="match status" value="1"/>
</dbReference>
<dbReference type="InterPro" id="IPR013785">
    <property type="entry name" value="Aldolase_TIM"/>
</dbReference>
<gene>
    <name evidence="4" type="ORF">OO013_10205</name>
</gene>
<proteinExistence type="inferred from homology"/>
<dbReference type="PIRSF" id="PIRSF006429">
    <property type="entry name" value="GOGAT_lg_2"/>
    <property type="match status" value="1"/>
</dbReference>
<evidence type="ECO:0000313" key="5">
    <source>
        <dbReference type="Proteomes" id="UP001209885"/>
    </source>
</evidence>
<dbReference type="EMBL" id="JAPFQN010000005">
    <property type="protein sequence ID" value="MCX2744240.1"/>
    <property type="molecule type" value="Genomic_DNA"/>
</dbReference>